<dbReference type="InterPro" id="IPR005804">
    <property type="entry name" value="FA_desaturase_dom"/>
</dbReference>
<feature type="transmembrane region" description="Helical" evidence="6">
    <location>
        <begin position="327"/>
        <end position="345"/>
    </location>
</feature>
<sequence>MAPKSDWKEEAQERAEERKTHVSFPQLKYPSLRDEGLKDSVQWITGKALDDNAEGLWRVHDKLYDLSSFMKSHPGGEEWLELTKGTDITEAFESHHLNPTTEKILNKFYIRDAKGPRNSPFTFHEDGFYKTLKKTVFEELKNIPKDVSKTSERITDTLFMTVLATASLSCWFESYWLRTFFYIIASISLALLTVTCHNYIHRKTNWRMYLFNLSMWSYRDFRVSHVLSHHLYTNTLMDAEISSLEPFLFYNPRKDKPFHARIGFITELFLFPISFLMNFVKRFLSIFLREGFFKSHYRWHDVIGFLLPLCMWLISGSSFYYVLYTWLWINCTASLIFFLIAVNAAHHHPDAIKDGDQPRNPTPDWGEHQVEALLDRKDINNSTFAVLTMFGDHALHHMFPTIDHSILKHLHPTFIQLCEKFQANYRVSTQFKMVIGQIKETMRTEFKTIDKN</sequence>
<evidence type="ECO:0000259" key="8">
    <source>
        <dbReference type="PROSITE" id="PS50255"/>
    </source>
</evidence>
<dbReference type="PANTHER" id="PTHR16740">
    <property type="entry name" value="CYTOCHROME B5-RELATED PROTEIN-RELATED"/>
    <property type="match status" value="1"/>
</dbReference>
<dbReference type="EMBL" id="CAKASE010000044">
    <property type="protein sequence ID" value="CAG9559666.1"/>
    <property type="molecule type" value="Genomic_DNA"/>
</dbReference>
<dbReference type="GO" id="GO:0046872">
    <property type="term" value="F:metal ion binding"/>
    <property type="evidence" value="ECO:0007669"/>
    <property type="project" value="UniProtKB-UniRule"/>
</dbReference>
<dbReference type="PROSITE" id="PS50255">
    <property type="entry name" value="CYTOCHROME_B5_2"/>
    <property type="match status" value="1"/>
</dbReference>
<proteinExistence type="inferred from homology"/>
<organism evidence="9 10">
    <name type="scientific">Danaus chrysippus</name>
    <name type="common">African queen</name>
    <dbReference type="NCBI Taxonomy" id="151541"/>
    <lineage>
        <taxon>Eukaryota</taxon>
        <taxon>Metazoa</taxon>
        <taxon>Ecdysozoa</taxon>
        <taxon>Arthropoda</taxon>
        <taxon>Hexapoda</taxon>
        <taxon>Insecta</taxon>
        <taxon>Pterygota</taxon>
        <taxon>Neoptera</taxon>
        <taxon>Endopterygota</taxon>
        <taxon>Lepidoptera</taxon>
        <taxon>Glossata</taxon>
        <taxon>Ditrysia</taxon>
        <taxon>Papilionoidea</taxon>
        <taxon>Nymphalidae</taxon>
        <taxon>Danainae</taxon>
        <taxon>Danaini</taxon>
        <taxon>Danaina</taxon>
        <taxon>Danaus</taxon>
        <taxon>Anosia</taxon>
    </lineage>
</organism>
<evidence type="ECO:0000256" key="5">
    <source>
        <dbReference type="ARBA" id="ARBA00073492"/>
    </source>
</evidence>
<evidence type="ECO:0000256" key="6">
    <source>
        <dbReference type="RuleBase" id="RU362121"/>
    </source>
</evidence>
<dbReference type="PANTHER" id="PTHR16740:SF1">
    <property type="entry name" value="CYTOCHROME B5-RELATED PROTEIN-RELATED"/>
    <property type="match status" value="1"/>
</dbReference>
<dbReference type="InterPro" id="IPR053100">
    <property type="entry name" value="Cytochrome_b5-related"/>
</dbReference>
<keyword evidence="1 6" id="KW-0349">Heme</keyword>
<keyword evidence="6" id="KW-0472">Membrane</keyword>
<feature type="region of interest" description="Disordered" evidence="7">
    <location>
        <begin position="1"/>
        <end position="22"/>
    </location>
</feature>
<dbReference type="AlphaFoldDB" id="A0A8J2QDW6"/>
<dbReference type="InterPro" id="IPR018506">
    <property type="entry name" value="Cyt_B5_heme-BS"/>
</dbReference>
<evidence type="ECO:0000256" key="1">
    <source>
        <dbReference type="ARBA" id="ARBA00022617"/>
    </source>
</evidence>
<evidence type="ECO:0000256" key="3">
    <source>
        <dbReference type="ARBA" id="ARBA00023004"/>
    </source>
</evidence>
<evidence type="ECO:0000313" key="9">
    <source>
        <dbReference type="EMBL" id="CAG9559666.1"/>
    </source>
</evidence>
<gene>
    <name evidence="9" type="ORF">DCHRY22_LOCUS1485</name>
</gene>
<feature type="domain" description="Cytochrome b5 heme-binding" evidence="8">
    <location>
        <begin position="59"/>
        <end position="114"/>
    </location>
</feature>
<evidence type="ECO:0000256" key="7">
    <source>
        <dbReference type="SAM" id="MobiDB-lite"/>
    </source>
</evidence>
<dbReference type="GO" id="GO:0006629">
    <property type="term" value="P:lipid metabolic process"/>
    <property type="evidence" value="ECO:0007669"/>
    <property type="project" value="InterPro"/>
</dbReference>
<comment type="caution">
    <text evidence="9">The sequence shown here is derived from an EMBL/GenBank/DDBJ whole genome shotgun (WGS) entry which is preliminary data.</text>
</comment>
<keyword evidence="2 6" id="KW-0479">Metal-binding</keyword>
<dbReference type="Pfam" id="PF00487">
    <property type="entry name" value="FA_desaturase"/>
    <property type="match status" value="1"/>
</dbReference>
<dbReference type="SMART" id="SM01117">
    <property type="entry name" value="Cyt-b5"/>
    <property type="match status" value="1"/>
</dbReference>
<feature type="transmembrane region" description="Helical" evidence="6">
    <location>
        <begin position="179"/>
        <end position="200"/>
    </location>
</feature>
<evidence type="ECO:0000256" key="2">
    <source>
        <dbReference type="ARBA" id="ARBA00022723"/>
    </source>
</evidence>
<dbReference type="Pfam" id="PF00173">
    <property type="entry name" value="Cyt-b5"/>
    <property type="match status" value="1"/>
</dbReference>
<dbReference type="InterPro" id="IPR036400">
    <property type="entry name" value="Cyt_B5-like_heme/steroid_sf"/>
</dbReference>
<dbReference type="Proteomes" id="UP000789524">
    <property type="component" value="Unassembled WGS sequence"/>
</dbReference>
<protein>
    <recommendedName>
        <fullName evidence="5">Cytochrome b5-related protein</fullName>
    </recommendedName>
</protein>
<dbReference type="OrthoDB" id="260519at2759"/>
<dbReference type="InterPro" id="IPR001199">
    <property type="entry name" value="Cyt_B5-like_heme/steroid-bd"/>
</dbReference>
<name>A0A8J2QDW6_9NEOP</name>
<accession>A0A8J2QDW6</accession>
<reference evidence="9" key="1">
    <citation type="submission" date="2021-09" db="EMBL/GenBank/DDBJ databases">
        <authorList>
            <person name="Martin H S."/>
        </authorList>
    </citation>
    <scope>NUCLEOTIDE SEQUENCE</scope>
</reference>
<evidence type="ECO:0000313" key="10">
    <source>
        <dbReference type="Proteomes" id="UP000789524"/>
    </source>
</evidence>
<keyword evidence="10" id="KW-1185">Reference proteome</keyword>
<keyword evidence="3 6" id="KW-0408">Iron</keyword>
<keyword evidence="6" id="KW-0812">Transmembrane</keyword>
<keyword evidence="6" id="KW-1133">Transmembrane helix</keyword>
<feature type="compositionally biased region" description="Basic and acidic residues" evidence="7">
    <location>
        <begin position="1"/>
        <end position="20"/>
    </location>
</feature>
<feature type="transmembrane region" description="Helical" evidence="6">
    <location>
        <begin position="258"/>
        <end position="280"/>
    </location>
</feature>
<dbReference type="FunFam" id="3.10.120.10:FF:000020">
    <property type="entry name" value="Cytochrome b5-related protein"/>
    <property type="match status" value="1"/>
</dbReference>
<dbReference type="SUPFAM" id="SSF55856">
    <property type="entry name" value="Cytochrome b5-like heme/steroid binding domain"/>
    <property type="match status" value="1"/>
</dbReference>
<comment type="similarity">
    <text evidence="6">Belongs to the cytochrome b5 family.</text>
</comment>
<feature type="transmembrane region" description="Helical" evidence="6">
    <location>
        <begin position="301"/>
        <end position="321"/>
    </location>
</feature>
<comment type="caution">
    <text evidence="6">Lacks conserved residue(s) required for the propagation of feature annotation.</text>
</comment>
<dbReference type="Gene3D" id="3.10.120.10">
    <property type="entry name" value="Cytochrome b5-like heme/steroid binding domain"/>
    <property type="match status" value="1"/>
</dbReference>
<dbReference type="GO" id="GO:0020037">
    <property type="term" value="F:heme binding"/>
    <property type="evidence" value="ECO:0007669"/>
    <property type="project" value="UniProtKB-UniRule"/>
</dbReference>
<evidence type="ECO:0000256" key="4">
    <source>
        <dbReference type="ARBA" id="ARBA00055674"/>
    </source>
</evidence>
<dbReference type="PROSITE" id="PS00191">
    <property type="entry name" value="CYTOCHROME_B5_1"/>
    <property type="match status" value="1"/>
</dbReference>
<comment type="function">
    <text evidence="4">May play a role in muscle cell metabolism.</text>
</comment>